<feature type="region of interest" description="Disordered" evidence="1">
    <location>
        <begin position="77"/>
        <end position="105"/>
    </location>
</feature>
<evidence type="ECO:0000256" key="1">
    <source>
        <dbReference type="SAM" id="MobiDB-lite"/>
    </source>
</evidence>
<dbReference type="STRING" id="1547283.A9C19_00315"/>
<protein>
    <recommendedName>
        <fullName evidence="4">YwdI family protein</fullName>
    </recommendedName>
</protein>
<name>A0A1L3MLV1_9BACI</name>
<organism evidence="2 3">
    <name type="scientific">Bacillus weihaiensis</name>
    <dbReference type="NCBI Taxonomy" id="1547283"/>
    <lineage>
        <taxon>Bacteria</taxon>
        <taxon>Bacillati</taxon>
        <taxon>Bacillota</taxon>
        <taxon>Bacilli</taxon>
        <taxon>Bacillales</taxon>
        <taxon>Bacillaceae</taxon>
        <taxon>Bacillus</taxon>
    </lineage>
</organism>
<reference evidence="2 3" key="1">
    <citation type="journal article" date="2016" name="Sci. Rep.">
        <title>Complete genome sequence and transcriptomic analysis of a novel marine strain Bacillus weihaiensis reveals the mechanism of brown algae degradation.</title>
        <authorList>
            <person name="Zhu Y."/>
            <person name="Chen P."/>
            <person name="Bao Y."/>
            <person name="Men Y."/>
            <person name="Zeng Y."/>
            <person name="Yang J."/>
            <person name="Sun J."/>
            <person name="Sun Y."/>
        </authorList>
    </citation>
    <scope>NUCLEOTIDE SEQUENCE [LARGE SCALE GENOMIC DNA]</scope>
    <source>
        <strain evidence="2 3">Alg07</strain>
    </source>
</reference>
<gene>
    <name evidence="2" type="ORF">A9C19_00315</name>
</gene>
<dbReference type="RefSeq" id="WP_072578103.1">
    <property type="nucleotide sequence ID" value="NZ_CP016020.1"/>
</dbReference>
<dbReference type="Proteomes" id="UP000181936">
    <property type="component" value="Chromosome"/>
</dbReference>
<dbReference type="InterPro" id="IPR035218">
    <property type="entry name" value="DUF5327"/>
</dbReference>
<dbReference type="KEGG" id="bwh:A9C19_00315"/>
<proteinExistence type="predicted"/>
<sequence length="105" mass="11758">MNIHVSKILGKIEEELVKAKSSQGEHDLKERMRVIHSLTELIIDDDSQARVSHTPQVTYPSTQQVSQAELQKMMGTPSPIVKKEPTIQSSPLQEEDGNGDSLFDF</sequence>
<dbReference type="EMBL" id="CP016020">
    <property type="protein sequence ID" value="APH03320.1"/>
    <property type="molecule type" value="Genomic_DNA"/>
</dbReference>
<keyword evidence="3" id="KW-1185">Reference proteome</keyword>
<dbReference type="Pfam" id="PF17261">
    <property type="entry name" value="DUF5327"/>
    <property type="match status" value="1"/>
</dbReference>
<evidence type="ECO:0000313" key="2">
    <source>
        <dbReference type="EMBL" id="APH03320.1"/>
    </source>
</evidence>
<accession>A0A1L3MLV1</accession>
<evidence type="ECO:0008006" key="4">
    <source>
        <dbReference type="Google" id="ProtNLM"/>
    </source>
</evidence>
<evidence type="ECO:0000313" key="3">
    <source>
        <dbReference type="Proteomes" id="UP000181936"/>
    </source>
</evidence>
<dbReference type="AlphaFoldDB" id="A0A1L3MLV1"/>
<dbReference type="OrthoDB" id="2361717at2"/>